<keyword evidence="4" id="KW-1185">Reference proteome</keyword>
<evidence type="ECO:0000313" key="3">
    <source>
        <dbReference type="EMBL" id="CAD6451229.1"/>
    </source>
</evidence>
<feature type="compositionally biased region" description="Basic and acidic residues" evidence="1">
    <location>
        <begin position="279"/>
        <end position="294"/>
    </location>
</feature>
<proteinExistence type="predicted"/>
<reference evidence="3" key="1">
    <citation type="submission" date="2020-10" db="EMBL/GenBank/DDBJ databases">
        <authorList>
            <person name="Kusch S."/>
        </authorList>
    </citation>
    <scope>NUCLEOTIDE SEQUENCE</scope>
    <source>
        <strain evidence="3">SwB9</strain>
    </source>
</reference>
<feature type="compositionally biased region" description="Low complexity" evidence="1">
    <location>
        <begin position="236"/>
        <end position="251"/>
    </location>
</feature>
<keyword evidence="2" id="KW-0472">Membrane</keyword>
<feature type="region of interest" description="Disordered" evidence="1">
    <location>
        <begin position="412"/>
        <end position="478"/>
    </location>
</feature>
<feature type="region of interest" description="Disordered" evidence="1">
    <location>
        <begin position="639"/>
        <end position="726"/>
    </location>
</feature>
<name>A0A8H2ZS78_9HELO</name>
<feature type="region of interest" description="Disordered" evidence="1">
    <location>
        <begin position="232"/>
        <end position="301"/>
    </location>
</feature>
<feature type="compositionally biased region" description="Low complexity" evidence="1">
    <location>
        <begin position="201"/>
        <end position="213"/>
    </location>
</feature>
<evidence type="ECO:0000256" key="1">
    <source>
        <dbReference type="SAM" id="MobiDB-lite"/>
    </source>
</evidence>
<feature type="compositionally biased region" description="Polar residues" evidence="1">
    <location>
        <begin position="663"/>
        <end position="672"/>
    </location>
</feature>
<evidence type="ECO:0000256" key="2">
    <source>
        <dbReference type="SAM" id="Phobius"/>
    </source>
</evidence>
<feature type="region of interest" description="Disordered" evidence="1">
    <location>
        <begin position="56"/>
        <end position="96"/>
    </location>
</feature>
<feature type="compositionally biased region" description="Polar residues" evidence="1">
    <location>
        <begin position="639"/>
        <end position="656"/>
    </location>
</feature>
<dbReference type="Proteomes" id="UP000624404">
    <property type="component" value="Unassembled WGS sequence"/>
</dbReference>
<dbReference type="AlphaFoldDB" id="A0A8H2ZS78"/>
<feature type="compositionally biased region" description="Polar residues" evidence="1">
    <location>
        <begin position="425"/>
        <end position="437"/>
    </location>
</feature>
<feature type="region of interest" description="Disordered" evidence="1">
    <location>
        <begin position="502"/>
        <end position="603"/>
    </location>
</feature>
<feature type="compositionally biased region" description="Polar residues" evidence="1">
    <location>
        <begin position="586"/>
        <end position="596"/>
    </location>
</feature>
<organism evidence="3 4">
    <name type="scientific">Sclerotinia trifoliorum</name>
    <dbReference type="NCBI Taxonomy" id="28548"/>
    <lineage>
        <taxon>Eukaryota</taxon>
        <taxon>Fungi</taxon>
        <taxon>Dikarya</taxon>
        <taxon>Ascomycota</taxon>
        <taxon>Pezizomycotina</taxon>
        <taxon>Leotiomycetes</taxon>
        <taxon>Helotiales</taxon>
        <taxon>Sclerotiniaceae</taxon>
        <taxon>Sclerotinia</taxon>
    </lineage>
</organism>
<feature type="compositionally biased region" description="Polar residues" evidence="1">
    <location>
        <begin position="529"/>
        <end position="547"/>
    </location>
</feature>
<comment type="caution">
    <text evidence="3">The sequence shown here is derived from an EMBL/GenBank/DDBJ whole genome shotgun (WGS) entry which is preliminary data.</text>
</comment>
<accession>A0A8H2ZS78</accession>
<feature type="transmembrane region" description="Helical" evidence="2">
    <location>
        <begin position="142"/>
        <end position="166"/>
    </location>
</feature>
<feature type="compositionally biased region" description="Basic and acidic residues" evidence="1">
    <location>
        <begin position="674"/>
        <end position="684"/>
    </location>
</feature>
<keyword evidence="2" id="KW-1133">Transmembrane helix</keyword>
<feature type="compositionally biased region" description="Low complexity" evidence="1">
    <location>
        <begin position="61"/>
        <end position="96"/>
    </location>
</feature>
<protein>
    <submittedName>
        <fullName evidence="3">Ff38a728-af88-4838-9d06-43d5c3e830fc</fullName>
    </submittedName>
</protein>
<gene>
    <name evidence="3" type="ORF">SCLTRI_LOCUS9497</name>
</gene>
<feature type="region of interest" description="Disordered" evidence="1">
    <location>
        <begin position="196"/>
        <end position="218"/>
    </location>
</feature>
<keyword evidence="2" id="KW-0812">Transmembrane</keyword>
<dbReference type="EMBL" id="CAJHIA010000036">
    <property type="protein sequence ID" value="CAD6451229.1"/>
    <property type="molecule type" value="Genomic_DNA"/>
</dbReference>
<feature type="compositionally biased region" description="Basic and acidic residues" evidence="1">
    <location>
        <begin position="549"/>
        <end position="574"/>
    </location>
</feature>
<feature type="compositionally biased region" description="Low complexity" evidence="1">
    <location>
        <begin position="443"/>
        <end position="478"/>
    </location>
</feature>
<evidence type="ECO:0000313" key="4">
    <source>
        <dbReference type="Proteomes" id="UP000624404"/>
    </source>
</evidence>
<sequence length="726" mass="78829">MYLNENIGTFNQSLLIRDSRECATGQQWYVCTANNFQGCCSVNACAVSECPDSSTAAVGASKSSTISPSTSSFSTETTSSTASTTSSQTTKSSQVTLQTPKPSTILLTTTISNSIITTQTSSSSTTILADSTTHPSSNSTPIIAGAIVGSIALICFAVAAFCCFRFRQKKKQDRERMFAEPESPNPETIQFYTTTGKTLQTPSSTRTSRNPSGGFSGLGGLGLGDVFASFGGKSRSTSTSPPSTSLLGGPSMTESQISAPISLMHPMPTIHPTPTPESPEDHEHDKQLPSDPEKSSLMPPPEFLHPAFHVLPGTSSRPAYRSELDFTINELDGREIGRRSDSIGARSEGMSMIESEGIVSPMSTPNMSAKVSSNGFSTTSTPPFNLSVPVTSMNIPQGYEHKYRHREVQGTWHSNASPNNLPPNGHTSTRPQYSTQSYHERNNSSTNNSNSNSNSPNLYPIHQQQPQAQTQTQYAQQLAQARRMNATIIENPYQIYRNSREHQQNKGYRNALEQAQAQDRARNHGQVLVQGQVQAEAPSQEQRQIPSQKGKERERERIGGETEQKDSGLKRESSTHSIPIGLSLDAESSVSPPKSQNRNREMHMDTREGNARLRVHDSLDGDCGDLYDSAERRMQIQSSYTDTPAHSVSRSHSRTGSVGRVGNYTSPSNLMDSTRPKEQIDHRIPAMGSVNRDGNGNGNGIGEQKQGFTPPGFDLECRVVSPTPLP</sequence>
<dbReference type="OrthoDB" id="5431298at2759"/>